<proteinExistence type="predicted"/>
<dbReference type="EMBL" id="GBRH01257272">
    <property type="protein sequence ID" value="JAD40623.1"/>
    <property type="molecule type" value="Transcribed_RNA"/>
</dbReference>
<dbReference type="AlphaFoldDB" id="A0A0A8ZSJ5"/>
<feature type="region of interest" description="Disordered" evidence="1">
    <location>
        <begin position="1"/>
        <end position="24"/>
    </location>
</feature>
<sequence>MKAAWAAPLTRLTGPLREPTSRRK</sequence>
<protein>
    <submittedName>
        <fullName evidence="2">Uncharacterized protein</fullName>
    </submittedName>
</protein>
<reference evidence="2" key="1">
    <citation type="submission" date="2014-09" db="EMBL/GenBank/DDBJ databases">
        <authorList>
            <person name="Magalhaes I.L.F."/>
            <person name="Oliveira U."/>
            <person name="Santos F.R."/>
            <person name="Vidigal T.H.D.A."/>
            <person name="Brescovit A.D."/>
            <person name="Santos A.J."/>
        </authorList>
    </citation>
    <scope>NUCLEOTIDE SEQUENCE</scope>
    <source>
        <tissue evidence="2">Shoot tissue taken approximately 20 cm above the soil surface</tissue>
    </source>
</reference>
<organism evidence="2">
    <name type="scientific">Arundo donax</name>
    <name type="common">Giant reed</name>
    <name type="synonym">Donax arundinaceus</name>
    <dbReference type="NCBI Taxonomy" id="35708"/>
    <lineage>
        <taxon>Eukaryota</taxon>
        <taxon>Viridiplantae</taxon>
        <taxon>Streptophyta</taxon>
        <taxon>Embryophyta</taxon>
        <taxon>Tracheophyta</taxon>
        <taxon>Spermatophyta</taxon>
        <taxon>Magnoliopsida</taxon>
        <taxon>Liliopsida</taxon>
        <taxon>Poales</taxon>
        <taxon>Poaceae</taxon>
        <taxon>PACMAD clade</taxon>
        <taxon>Arundinoideae</taxon>
        <taxon>Arundineae</taxon>
        <taxon>Arundo</taxon>
    </lineage>
</organism>
<evidence type="ECO:0000256" key="1">
    <source>
        <dbReference type="SAM" id="MobiDB-lite"/>
    </source>
</evidence>
<reference evidence="2" key="2">
    <citation type="journal article" date="2015" name="Data Brief">
        <title>Shoot transcriptome of the giant reed, Arundo donax.</title>
        <authorList>
            <person name="Barrero R.A."/>
            <person name="Guerrero F.D."/>
            <person name="Moolhuijzen P."/>
            <person name="Goolsby J.A."/>
            <person name="Tidwell J."/>
            <person name="Bellgard S.E."/>
            <person name="Bellgard M.I."/>
        </authorList>
    </citation>
    <scope>NUCLEOTIDE SEQUENCE</scope>
    <source>
        <tissue evidence="2">Shoot tissue taken approximately 20 cm above the soil surface</tissue>
    </source>
</reference>
<accession>A0A0A8ZSJ5</accession>
<evidence type="ECO:0000313" key="2">
    <source>
        <dbReference type="EMBL" id="JAD40623.1"/>
    </source>
</evidence>
<name>A0A0A8ZSJ5_ARUDO</name>